<dbReference type="EMBL" id="VSWC01000002">
    <property type="protein sequence ID" value="KAA1117710.1"/>
    <property type="molecule type" value="Genomic_DNA"/>
</dbReference>
<evidence type="ECO:0000313" key="2">
    <source>
        <dbReference type="EMBL" id="KAA1117710.1"/>
    </source>
</evidence>
<dbReference type="Proteomes" id="UP000325313">
    <property type="component" value="Unassembled WGS sequence"/>
</dbReference>
<gene>
    <name evidence="2" type="ORF">PGT21_020824</name>
    <name evidence="3" type="ORF">PGTUg99_027504</name>
</gene>
<keyword evidence="4" id="KW-1185">Reference proteome</keyword>
<feature type="signal peptide" evidence="1">
    <location>
        <begin position="1"/>
        <end position="19"/>
    </location>
</feature>
<comment type="caution">
    <text evidence="2">The sequence shown here is derived from an EMBL/GenBank/DDBJ whole genome shotgun (WGS) entry which is preliminary data.</text>
</comment>
<evidence type="ECO:0000313" key="3">
    <source>
        <dbReference type="EMBL" id="KAA1138063.1"/>
    </source>
</evidence>
<sequence length="50" mass="5435">MRFILYLVTVSCLVPALQAAPRSGECIRNPVECCRPVGRKIVCGGELCDP</sequence>
<proteinExistence type="predicted"/>
<reference evidence="4 5" key="1">
    <citation type="submission" date="2019-05" db="EMBL/GenBank/DDBJ databases">
        <title>Emergence of the Ug99 lineage of the wheat stem rust pathogen through somatic hybridization.</title>
        <authorList>
            <person name="Li F."/>
            <person name="Upadhyaya N.M."/>
            <person name="Sperschneider J."/>
            <person name="Matny O."/>
            <person name="Nguyen-Phuc H."/>
            <person name="Mago R."/>
            <person name="Raley C."/>
            <person name="Miller M.E."/>
            <person name="Silverstein K.A.T."/>
            <person name="Henningsen E."/>
            <person name="Hirsch C.D."/>
            <person name="Visser B."/>
            <person name="Pretorius Z.A."/>
            <person name="Steffenson B.J."/>
            <person name="Schwessinger B."/>
            <person name="Dodds P.N."/>
            <person name="Figueroa M."/>
        </authorList>
    </citation>
    <scope>NUCLEOTIDE SEQUENCE [LARGE SCALE GENOMIC DNA]</scope>
    <source>
        <strain evidence="2">21-0</strain>
        <strain evidence="3 5">Ug99</strain>
    </source>
</reference>
<evidence type="ECO:0000256" key="1">
    <source>
        <dbReference type="SAM" id="SignalP"/>
    </source>
</evidence>
<evidence type="ECO:0000313" key="4">
    <source>
        <dbReference type="Proteomes" id="UP000324748"/>
    </source>
</evidence>
<name>A0A5B0QX26_PUCGR</name>
<accession>A0A5B0QX26</accession>
<dbReference type="AlphaFoldDB" id="A0A5B0QX26"/>
<feature type="chain" id="PRO_5036366568" evidence="1">
    <location>
        <begin position="20"/>
        <end position="50"/>
    </location>
</feature>
<keyword evidence="1" id="KW-0732">Signal</keyword>
<organism evidence="2 4">
    <name type="scientific">Puccinia graminis f. sp. tritici</name>
    <dbReference type="NCBI Taxonomy" id="56615"/>
    <lineage>
        <taxon>Eukaryota</taxon>
        <taxon>Fungi</taxon>
        <taxon>Dikarya</taxon>
        <taxon>Basidiomycota</taxon>
        <taxon>Pucciniomycotina</taxon>
        <taxon>Pucciniomycetes</taxon>
        <taxon>Pucciniales</taxon>
        <taxon>Pucciniaceae</taxon>
        <taxon>Puccinia</taxon>
    </lineage>
</organism>
<dbReference type="EMBL" id="VDEP01000004">
    <property type="protein sequence ID" value="KAA1138063.1"/>
    <property type="molecule type" value="Genomic_DNA"/>
</dbReference>
<protein>
    <submittedName>
        <fullName evidence="2">Uncharacterized protein</fullName>
    </submittedName>
</protein>
<dbReference type="Proteomes" id="UP000324748">
    <property type="component" value="Unassembled WGS sequence"/>
</dbReference>
<evidence type="ECO:0000313" key="5">
    <source>
        <dbReference type="Proteomes" id="UP000325313"/>
    </source>
</evidence>